<sequence length="181" mass="21001">MLKRKYGSRYDWKRIVDRRYAEQYISTTQFTGYVTLLEMDNVAAPLFMTYKGRGVCIANKGYSWLQHFPDGEQFSVTTVFDSTGQIVQWYIDICRENGYCLTNGPWMDDLFLDLIILPSGEIIEKDIDELEEALNSQLISDDEFALAWAEFDRIKTLAAQNRFELLGLTKEHLLILKGEQS</sequence>
<comment type="caution">
    <text evidence="2">The sequence shown here is derived from an EMBL/GenBank/DDBJ whole genome shotgun (WGS) entry which is preliminary data.</text>
</comment>
<protein>
    <recommendedName>
        <fullName evidence="1">DUF402 domain-containing protein</fullName>
    </recommendedName>
</protein>
<evidence type="ECO:0000313" key="2">
    <source>
        <dbReference type="EMBL" id="GEN85167.1"/>
    </source>
</evidence>
<evidence type="ECO:0000313" key="3">
    <source>
        <dbReference type="Proteomes" id="UP000321901"/>
    </source>
</evidence>
<keyword evidence="3" id="KW-1185">Reference proteome</keyword>
<dbReference type="PANTHER" id="PTHR41271:SF1">
    <property type="entry name" value="DUF402 DOMAIN-CONTAINING PROTEIN"/>
    <property type="match status" value="1"/>
</dbReference>
<dbReference type="Gene3D" id="2.40.380.10">
    <property type="entry name" value="FomD-like"/>
    <property type="match status" value="1"/>
</dbReference>
<organism evidence="2 3">
    <name type="scientific">Sporosarcina luteola</name>
    <dbReference type="NCBI Taxonomy" id="582850"/>
    <lineage>
        <taxon>Bacteria</taxon>
        <taxon>Bacillati</taxon>
        <taxon>Bacillota</taxon>
        <taxon>Bacilli</taxon>
        <taxon>Bacillales</taxon>
        <taxon>Caryophanaceae</taxon>
        <taxon>Sporosarcina</taxon>
    </lineage>
</organism>
<dbReference type="Proteomes" id="UP000321901">
    <property type="component" value="Unassembled WGS sequence"/>
</dbReference>
<dbReference type="SUPFAM" id="SSF159234">
    <property type="entry name" value="FomD-like"/>
    <property type="match status" value="1"/>
</dbReference>
<gene>
    <name evidence="2" type="ORF">SLU01_34790</name>
</gene>
<accession>A0A511ZCI4</accession>
<name>A0A511ZCI4_9BACL</name>
<dbReference type="OrthoDB" id="2002222at2"/>
<reference evidence="2 3" key="1">
    <citation type="submission" date="2019-07" db="EMBL/GenBank/DDBJ databases">
        <title>Whole genome shotgun sequence of Sporosarcina luteola NBRC 105378.</title>
        <authorList>
            <person name="Hosoyama A."/>
            <person name="Uohara A."/>
            <person name="Ohji S."/>
            <person name="Ichikawa N."/>
        </authorList>
    </citation>
    <scope>NUCLEOTIDE SEQUENCE [LARGE SCALE GENOMIC DNA]</scope>
    <source>
        <strain evidence="2 3">NBRC 105378</strain>
    </source>
</reference>
<dbReference type="InterPro" id="IPR007295">
    <property type="entry name" value="DUF402"/>
</dbReference>
<proteinExistence type="predicted"/>
<evidence type="ECO:0000259" key="1">
    <source>
        <dbReference type="Pfam" id="PF04167"/>
    </source>
</evidence>
<dbReference type="AlphaFoldDB" id="A0A511ZCI4"/>
<dbReference type="PANTHER" id="PTHR41271">
    <property type="entry name" value="DUF402 DOMAIN-CONTAINING PROTEIN"/>
    <property type="match status" value="1"/>
</dbReference>
<dbReference type="Pfam" id="PF04167">
    <property type="entry name" value="DUF402"/>
    <property type="match status" value="1"/>
</dbReference>
<dbReference type="InterPro" id="IPR035930">
    <property type="entry name" value="FomD-like_sf"/>
</dbReference>
<feature type="domain" description="DUF402" evidence="1">
    <location>
        <begin position="55"/>
        <end position="162"/>
    </location>
</feature>
<dbReference type="EMBL" id="BJYL01000063">
    <property type="protein sequence ID" value="GEN85167.1"/>
    <property type="molecule type" value="Genomic_DNA"/>
</dbReference>